<feature type="domain" description="Glycosyltransferase subfamily 4-like N-terminal" evidence="2">
    <location>
        <begin position="18"/>
        <end position="180"/>
    </location>
</feature>
<comment type="caution">
    <text evidence="3">The sequence shown here is derived from an EMBL/GenBank/DDBJ whole genome shotgun (WGS) entry which is preliminary data.</text>
</comment>
<evidence type="ECO:0000259" key="2">
    <source>
        <dbReference type="Pfam" id="PF13439"/>
    </source>
</evidence>
<dbReference type="PANTHER" id="PTHR12526">
    <property type="entry name" value="GLYCOSYLTRANSFERASE"/>
    <property type="match status" value="1"/>
</dbReference>
<dbReference type="SUPFAM" id="SSF53756">
    <property type="entry name" value="UDP-Glycosyltransferase/glycogen phosphorylase"/>
    <property type="match status" value="1"/>
</dbReference>
<sequence length="367" mass="41241">MVVENKKILFVLTRSDVIGGAGVHMFELVRACLKKGYTVKVAIGGKGLFYQQLVDKGIDVVSLDYLVRPMNVLYDILAIREINHLLLEYKPDLIHAHSAKAGLVSRVSGKINKIRTIYTVHGWPFTNGIVGIKKFLFLNVEKAMMFLSDRIITVSHYDLSLAKKHKFPRCEYIVPIHNGVPRPELKRESYFKNGKLNMVMVARFDKQKNQELLIQSLSGLLGDNWTLDFIGDGPSISSCKQLVKSLGLENNINFSGFSTEVNKKLVESDLFLLISNWEGLPLTIIEAMALEMPVIASNVGGVSELISDGVNGFLVSEQKSITEAINYYIENGNKILEHGEESLKSFNSNFDVNLMLSRTFDVYEEKF</sequence>
<dbReference type="EMBL" id="VXJS01000010">
    <property type="protein sequence ID" value="KAA8671174.1"/>
    <property type="molecule type" value="Genomic_DNA"/>
</dbReference>
<dbReference type="Pfam" id="PF00534">
    <property type="entry name" value="Glycos_transf_1"/>
    <property type="match status" value="1"/>
</dbReference>
<feature type="domain" description="Glycosyl transferase family 1" evidence="1">
    <location>
        <begin position="183"/>
        <end position="334"/>
    </location>
</feature>
<evidence type="ECO:0000313" key="4">
    <source>
        <dbReference type="Proteomes" id="UP000322521"/>
    </source>
</evidence>
<dbReference type="InterPro" id="IPR001296">
    <property type="entry name" value="Glyco_trans_1"/>
</dbReference>
<dbReference type="Gene3D" id="3.40.50.2000">
    <property type="entry name" value="Glycogen Phosphorylase B"/>
    <property type="match status" value="2"/>
</dbReference>
<dbReference type="GO" id="GO:0016757">
    <property type="term" value="F:glycosyltransferase activity"/>
    <property type="evidence" value="ECO:0007669"/>
    <property type="project" value="InterPro"/>
</dbReference>
<dbReference type="PANTHER" id="PTHR12526:SF630">
    <property type="entry name" value="GLYCOSYLTRANSFERASE"/>
    <property type="match status" value="1"/>
</dbReference>
<keyword evidence="4" id="KW-1185">Reference proteome</keyword>
<dbReference type="InterPro" id="IPR028098">
    <property type="entry name" value="Glyco_trans_4-like_N"/>
</dbReference>
<dbReference type="GO" id="GO:1901135">
    <property type="term" value="P:carbohydrate derivative metabolic process"/>
    <property type="evidence" value="ECO:0007669"/>
    <property type="project" value="UniProtKB-ARBA"/>
</dbReference>
<dbReference type="Pfam" id="PF13439">
    <property type="entry name" value="Glyco_transf_4"/>
    <property type="match status" value="1"/>
</dbReference>
<proteinExistence type="predicted"/>
<evidence type="ECO:0000313" key="3">
    <source>
        <dbReference type="EMBL" id="KAA8671174.1"/>
    </source>
</evidence>
<dbReference type="CDD" id="cd03808">
    <property type="entry name" value="GT4_CapM-like"/>
    <property type="match status" value="1"/>
</dbReference>
<dbReference type="RefSeq" id="WP_086711881.1">
    <property type="nucleotide sequence ID" value="NZ_AP025492.1"/>
</dbReference>
<dbReference type="AlphaFoldDB" id="A0A5M9NKI4"/>
<organism evidence="3 4">
    <name type="scientific">Vibrio gigantis</name>
    <dbReference type="NCBI Taxonomy" id="296199"/>
    <lineage>
        <taxon>Bacteria</taxon>
        <taxon>Pseudomonadati</taxon>
        <taxon>Pseudomonadota</taxon>
        <taxon>Gammaproteobacteria</taxon>
        <taxon>Vibrionales</taxon>
        <taxon>Vibrionaceae</taxon>
        <taxon>Vibrio</taxon>
    </lineage>
</organism>
<keyword evidence="3" id="KW-0808">Transferase</keyword>
<protein>
    <submittedName>
        <fullName evidence="3">Glycosyltransferase family 4 protein</fullName>
    </submittedName>
</protein>
<dbReference type="Proteomes" id="UP000322521">
    <property type="component" value="Unassembled WGS sequence"/>
</dbReference>
<name>A0A5M9NKI4_9VIBR</name>
<gene>
    <name evidence="3" type="ORF">F4W18_16725</name>
</gene>
<evidence type="ECO:0000259" key="1">
    <source>
        <dbReference type="Pfam" id="PF00534"/>
    </source>
</evidence>
<accession>A0A5M9NKI4</accession>
<reference evidence="3 4" key="1">
    <citation type="submission" date="2019-09" db="EMBL/GenBank/DDBJ databases">
        <title>Draft genome sequence of various Type strains from the CCUG.</title>
        <authorList>
            <person name="Pineiro-Iglesias B."/>
            <person name="Tunovic T."/>
            <person name="Unosson C."/>
            <person name="Inganas E."/>
            <person name="Ohlen M."/>
            <person name="Cardew S."/>
            <person name="Jensie-Markopoulos S."/>
            <person name="Salva-Serra F."/>
            <person name="Jaen-Luchoro D."/>
            <person name="Karlsson R."/>
            <person name="Svensson-Stadler L."/>
            <person name="Chun J."/>
            <person name="Moore E."/>
        </authorList>
    </citation>
    <scope>NUCLEOTIDE SEQUENCE [LARGE SCALE GENOMIC DNA]</scope>
    <source>
        <strain evidence="3 4">CCUG 56969T</strain>
    </source>
</reference>
<dbReference type="OrthoDB" id="9805661at2"/>